<dbReference type="AlphaFoldDB" id="A0A438I132"/>
<dbReference type="PANTHER" id="PTHR31499:SF6">
    <property type="entry name" value="PROTEIN PHR1-LIKE 2"/>
    <property type="match status" value="1"/>
</dbReference>
<evidence type="ECO:0000256" key="3">
    <source>
        <dbReference type="ARBA" id="ARBA00023163"/>
    </source>
</evidence>
<accession>A0A438I132</accession>
<keyword evidence="2" id="KW-0805">Transcription regulation</keyword>
<evidence type="ECO:0000313" key="6">
    <source>
        <dbReference type="EMBL" id="RVW90413.1"/>
    </source>
</evidence>
<evidence type="ECO:0000313" key="7">
    <source>
        <dbReference type="Proteomes" id="UP000288805"/>
    </source>
</evidence>
<organism evidence="6 7">
    <name type="scientific">Vitis vinifera</name>
    <name type="common">Grape</name>
    <dbReference type="NCBI Taxonomy" id="29760"/>
    <lineage>
        <taxon>Eukaryota</taxon>
        <taxon>Viridiplantae</taxon>
        <taxon>Streptophyta</taxon>
        <taxon>Embryophyta</taxon>
        <taxon>Tracheophyta</taxon>
        <taxon>Spermatophyta</taxon>
        <taxon>Magnoliopsida</taxon>
        <taxon>eudicotyledons</taxon>
        <taxon>Gunneridae</taxon>
        <taxon>Pentapetalae</taxon>
        <taxon>rosids</taxon>
        <taxon>Vitales</taxon>
        <taxon>Vitaceae</taxon>
        <taxon>Viteae</taxon>
        <taxon>Vitis</taxon>
    </lineage>
</organism>
<dbReference type="NCBIfam" id="TIGR01557">
    <property type="entry name" value="myb_SHAQKYF"/>
    <property type="match status" value="1"/>
</dbReference>
<comment type="subcellular location">
    <subcellularLocation>
        <location evidence="1">Nucleus</location>
    </subcellularLocation>
</comment>
<evidence type="ECO:0000256" key="1">
    <source>
        <dbReference type="ARBA" id="ARBA00004123"/>
    </source>
</evidence>
<reference evidence="6 7" key="1">
    <citation type="journal article" date="2018" name="PLoS Genet.">
        <title>Population sequencing reveals clonal diversity and ancestral inbreeding in the grapevine cultivar Chardonnay.</title>
        <authorList>
            <person name="Roach M.J."/>
            <person name="Johnson D.L."/>
            <person name="Bohlmann J."/>
            <person name="van Vuuren H.J."/>
            <person name="Jones S.J."/>
            <person name="Pretorius I.S."/>
            <person name="Schmidt S.A."/>
            <person name="Borneman A.R."/>
        </authorList>
    </citation>
    <scope>NUCLEOTIDE SEQUENCE [LARGE SCALE GENOMIC DNA]</scope>
    <source>
        <strain evidence="7">cv. Chardonnay</strain>
        <tissue evidence="6">Leaf</tissue>
    </source>
</reference>
<proteinExistence type="predicted"/>
<keyword evidence="4" id="KW-0539">Nucleus</keyword>
<evidence type="ECO:0000256" key="2">
    <source>
        <dbReference type="ARBA" id="ARBA00023015"/>
    </source>
</evidence>
<dbReference type="GO" id="GO:0005634">
    <property type="term" value="C:nucleus"/>
    <property type="evidence" value="ECO:0007669"/>
    <property type="project" value="UniProtKB-SubCell"/>
</dbReference>
<dbReference type="Proteomes" id="UP000288805">
    <property type="component" value="Unassembled WGS sequence"/>
</dbReference>
<dbReference type="InterPro" id="IPR025756">
    <property type="entry name" value="Myb_CC_LHEQLE"/>
</dbReference>
<name>A0A438I132_VITVI</name>
<evidence type="ECO:0000256" key="4">
    <source>
        <dbReference type="ARBA" id="ARBA00023242"/>
    </source>
</evidence>
<dbReference type="EMBL" id="QGNW01000155">
    <property type="protein sequence ID" value="RVW90413.1"/>
    <property type="molecule type" value="Genomic_DNA"/>
</dbReference>
<evidence type="ECO:0000259" key="5">
    <source>
        <dbReference type="Pfam" id="PF14379"/>
    </source>
</evidence>
<protein>
    <submittedName>
        <fullName evidence="6">Protein PHR1-like 3</fullName>
    </submittedName>
</protein>
<gene>
    <name evidence="6" type="primary">PHL3</name>
    <name evidence="6" type="ORF">CK203_045722</name>
</gene>
<feature type="domain" description="MYB-CC type transcription factor LHEQLE-containing" evidence="5">
    <location>
        <begin position="76"/>
        <end position="97"/>
    </location>
</feature>
<sequence>MVEATPKTIMRTMGVKGLTLYHLKSHLQKYRLGKQSCKELTDNCKEASCIAESQDTGSSSTSSSRMIPQDLNDGYQVTEALRVQMEVQRRLHEQLEVSFFDWPNAAQAAEKDINVALFKQVQRHLQLRIEAQGKYLQSILEKACKALKDQAAATAGLEAAREELSELQIKVSNDCEGMNPLETIKMPCLSEIAAALENKNAVNVPARIGDCSVDSCLTSSGSPISPMGASSRGAVMKKRSRPLFTGGSSLALENNMRQDVEWMMTNMG</sequence>
<dbReference type="InterPro" id="IPR046955">
    <property type="entry name" value="PHR1-like"/>
</dbReference>
<comment type="caution">
    <text evidence="6">The sequence shown here is derived from an EMBL/GenBank/DDBJ whole genome shotgun (WGS) entry which is preliminary data.</text>
</comment>
<dbReference type="InterPro" id="IPR009057">
    <property type="entry name" value="Homeodomain-like_sf"/>
</dbReference>
<dbReference type="GO" id="GO:0003677">
    <property type="term" value="F:DNA binding"/>
    <property type="evidence" value="ECO:0007669"/>
    <property type="project" value="InterPro"/>
</dbReference>
<dbReference type="Gene3D" id="1.10.10.60">
    <property type="entry name" value="Homeodomain-like"/>
    <property type="match status" value="1"/>
</dbReference>
<keyword evidence="3" id="KW-0804">Transcription</keyword>
<dbReference type="SUPFAM" id="SSF46689">
    <property type="entry name" value="Homeodomain-like"/>
    <property type="match status" value="1"/>
</dbReference>
<dbReference type="GO" id="GO:0003700">
    <property type="term" value="F:DNA-binding transcription factor activity"/>
    <property type="evidence" value="ECO:0007669"/>
    <property type="project" value="InterPro"/>
</dbReference>
<dbReference type="Pfam" id="PF14379">
    <property type="entry name" value="Myb_CC_LHEQLE"/>
    <property type="match status" value="2"/>
</dbReference>
<dbReference type="InterPro" id="IPR006447">
    <property type="entry name" value="Myb_dom_plants"/>
</dbReference>
<feature type="domain" description="MYB-CC type transcription factor LHEQLE-containing" evidence="5">
    <location>
        <begin position="121"/>
        <end position="146"/>
    </location>
</feature>
<dbReference type="PANTHER" id="PTHR31499">
    <property type="entry name" value="MYB FAMILY TRANSCRIPTION FACTOR PHL11"/>
    <property type="match status" value="1"/>
</dbReference>